<protein>
    <submittedName>
        <fullName evidence="1">Uncharacterized protein</fullName>
    </submittedName>
</protein>
<name>A0ABU3C8U5_9FLAO</name>
<keyword evidence="2" id="KW-1185">Reference proteome</keyword>
<evidence type="ECO:0000313" key="2">
    <source>
        <dbReference type="Proteomes" id="UP001262889"/>
    </source>
</evidence>
<comment type="caution">
    <text evidence="1">The sequence shown here is derived from an EMBL/GenBank/DDBJ whole genome shotgun (WGS) entry which is preliminary data.</text>
</comment>
<dbReference type="RefSeq" id="WP_311534270.1">
    <property type="nucleotide sequence ID" value="NZ_JAVRHQ010000006.1"/>
</dbReference>
<proteinExistence type="predicted"/>
<gene>
    <name evidence="1" type="ORF">RM553_07320</name>
</gene>
<accession>A0ABU3C8U5</accession>
<organism evidence="1 2">
    <name type="scientific">Autumnicola tepida</name>
    <dbReference type="NCBI Taxonomy" id="3075595"/>
    <lineage>
        <taxon>Bacteria</taxon>
        <taxon>Pseudomonadati</taxon>
        <taxon>Bacteroidota</taxon>
        <taxon>Flavobacteriia</taxon>
        <taxon>Flavobacteriales</taxon>
        <taxon>Flavobacteriaceae</taxon>
        <taxon>Autumnicola</taxon>
    </lineage>
</organism>
<dbReference type="EMBL" id="JAVRHQ010000006">
    <property type="protein sequence ID" value="MDT0642642.1"/>
    <property type="molecule type" value="Genomic_DNA"/>
</dbReference>
<reference evidence="1 2" key="1">
    <citation type="submission" date="2023-09" db="EMBL/GenBank/DDBJ databases">
        <authorList>
            <person name="Rey-Velasco X."/>
        </authorList>
    </citation>
    <scope>NUCLEOTIDE SEQUENCE [LARGE SCALE GENOMIC DNA]</scope>
    <source>
        <strain evidence="1 2">F363</strain>
    </source>
</reference>
<dbReference type="Proteomes" id="UP001262889">
    <property type="component" value="Unassembled WGS sequence"/>
</dbReference>
<evidence type="ECO:0000313" key="1">
    <source>
        <dbReference type="EMBL" id="MDT0642642.1"/>
    </source>
</evidence>
<sequence length="88" mass="10395">MSALLQETEHYIQTTEEEYSQIASVKMLVDNIYAKGSFFQLSLKTLELMRRFNGLFDRVIKEEDQTPRLVNQLVITSQHLDQQLVREF</sequence>